<dbReference type="RefSeq" id="WP_110559004.1">
    <property type="nucleotide sequence ID" value="NZ_FNAT01000001.1"/>
</dbReference>
<evidence type="ECO:0000313" key="2">
    <source>
        <dbReference type="EMBL" id="SDE14357.1"/>
    </source>
</evidence>
<dbReference type="AlphaFoldDB" id="A0A1G7AIP7"/>
<dbReference type="InterPro" id="IPR035940">
    <property type="entry name" value="CAP_sf"/>
</dbReference>
<evidence type="ECO:0000313" key="3">
    <source>
        <dbReference type="Proteomes" id="UP000198922"/>
    </source>
</evidence>
<feature type="domain" description="SCP" evidence="1">
    <location>
        <begin position="12"/>
        <end position="141"/>
    </location>
</feature>
<sequence>MSKANSFERQMLDLINSERAAIGVDPLQLDFRLNASSERHSDWMLTNNIFSHDGAGGSNAGARMREAGFEFAGDWSWGENVAWQSERGASGIADDVVSLHAALMASPGHRDNILDPDYELIGIGIETGDFSGWDAVMVTQNFARSAAPAMLDAPPLPATPAAASPAPAMQAEDPNAAPLVTVADITVGRARGAYRTDLADHLRVTDADGDAPVWFELRDTQGRDNFVFRGQGVIDTEAGFRVDADEIGMVRVRTDRRPGETTLEIRAFDGEDVGAWEEFTVTTLSAADWAALA</sequence>
<dbReference type="EMBL" id="FNAT01000001">
    <property type="protein sequence ID" value="SDE14357.1"/>
    <property type="molecule type" value="Genomic_DNA"/>
</dbReference>
<dbReference type="InterPro" id="IPR014044">
    <property type="entry name" value="CAP_dom"/>
</dbReference>
<dbReference type="CDD" id="cd05379">
    <property type="entry name" value="CAP_bacterial"/>
    <property type="match status" value="1"/>
</dbReference>
<dbReference type="SUPFAM" id="SSF55797">
    <property type="entry name" value="PR-1-like"/>
    <property type="match status" value="1"/>
</dbReference>
<proteinExistence type="predicted"/>
<protein>
    <submittedName>
        <fullName evidence="2">Cysteine-rich secretory protein family protein</fullName>
    </submittedName>
</protein>
<organism evidence="2 3">
    <name type="scientific">Limimaricola pyoseonensis</name>
    <dbReference type="NCBI Taxonomy" id="521013"/>
    <lineage>
        <taxon>Bacteria</taxon>
        <taxon>Pseudomonadati</taxon>
        <taxon>Pseudomonadota</taxon>
        <taxon>Alphaproteobacteria</taxon>
        <taxon>Rhodobacterales</taxon>
        <taxon>Paracoccaceae</taxon>
        <taxon>Limimaricola</taxon>
    </lineage>
</organism>
<dbReference type="Proteomes" id="UP000198922">
    <property type="component" value="Unassembled WGS sequence"/>
</dbReference>
<dbReference type="PANTHER" id="PTHR31157:SF1">
    <property type="entry name" value="SCP DOMAIN-CONTAINING PROTEIN"/>
    <property type="match status" value="1"/>
</dbReference>
<dbReference type="PANTHER" id="PTHR31157">
    <property type="entry name" value="SCP DOMAIN-CONTAINING PROTEIN"/>
    <property type="match status" value="1"/>
</dbReference>
<gene>
    <name evidence="2" type="ORF">SAMN04488567_0963</name>
</gene>
<keyword evidence="3" id="KW-1185">Reference proteome</keyword>
<accession>A0A1G7AIP7</accession>
<dbReference type="Pfam" id="PF00188">
    <property type="entry name" value="CAP"/>
    <property type="match status" value="1"/>
</dbReference>
<name>A0A1G7AIP7_9RHOB</name>
<reference evidence="3" key="1">
    <citation type="submission" date="2016-10" db="EMBL/GenBank/DDBJ databases">
        <authorList>
            <person name="Varghese N."/>
            <person name="Submissions S."/>
        </authorList>
    </citation>
    <scope>NUCLEOTIDE SEQUENCE [LARGE SCALE GENOMIC DNA]</scope>
    <source>
        <strain evidence="3">DSM 21424</strain>
    </source>
</reference>
<evidence type="ECO:0000259" key="1">
    <source>
        <dbReference type="Pfam" id="PF00188"/>
    </source>
</evidence>
<dbReference type="STRING" id="521013.SAMN04488567_0963"/>
<dbReference type="Gene3D" id="3.40.33.10">
    <property type="entry name" value="CAP"/>
    <property type="match status" value="1"/>
</dbReference>